<comment type="similarity">
    <text evidence="3">Belongs to the NPH3 family.</text>
</comment>
<organism evidence="7 8">
    <name type="scientific">Ficus carica</name>
    <name type="common">Common fig</name>
    <dbReference type="NCBI Taxonomy" id="3494"/>
    <lineage>
        <taxon>Eukaryota</taxon>
        <taxon>Viridiplantae</taxon>
        <taxon>Streptophyta</taxon>
        <taxon>Embryophyta</taxon>
        <taxon>Tracheophyta</taxon>
        <taxon>Spermatophyta</taxon>
        <taxon>Magnoliopsida</taxon>
        <taxon>eudicotyledons</taxon>
        <taxon>Gunneridae</taxon>
        <taxon>Pentapetalae</taxon>
        <taxon>rosids</taxon>
        <taxon>fabids</taxon>
        <taxon>Rosales</taxon>
        <taxon>Moraceae</taxon>
        <taxon>Ficeae</taxon>
        <taxon>Ficus</taxon>
    </lineage>
</organism>
<feature type="domain" description="NPH3" evidence="6">
    <location>
        <begin position="214"/>
        <end position="508"/>
    </location>
</feature>
<evidence type="ECO:0000256" key="1">
    <source>
        <dbReference type="ARBA" id="ARBA00004906"/>
    </source>
</evidence>
<sequence length="652" mass="72258">MIRLCTTGLPSDVSIEVGDMSFHLHKFPLLSRSRLLEKLIDDSNSTSHDQEGILSSSSSSSCSLQLDDLPGGAKAFEIVAKFCYGVKTELTASNIVALRCASEYLQMTEDLGEGNLISLTEAFLSQIFANWSDSLKALETSEEVQSFAEDLHVVSRCIDSLATKACSDPSFFNWPSANTTSDQNDVKSPKTTGLWNGIGAHHDQPKPLPRGGDDWWFDDVSFLSLPLYKRLILAIETRGILKPETISASIIHYARKYLPLMNTQTSLNDFNHVSNGTQPISEADQRNLLEEIVGLLPNQKGVTSSKVLLRLLRVAMVLHASPSCRESLEKRVGAQLDQAVLVDLLVPNMGYSVETLYDIDCVQRILDHFMAVDQEVSSAAEQEGQVVVSSAAAAEAAASDVMTPVTMVANLVDGYLAEVAVDVNLKLPKFQALAAVIPDYVRPLDDGIYNAVDVYLKAHPWLTDSEREQLCRLMNCQKLSLEASTHAAQNERLPLRVIVQVLFFEQLRLRTSISSWFFVSDNLENSTQALPNGSNNHLNGLRQSTDRTSQDHQFHRQLVGVNDHDMRLRVSEIEKECSNMRRELQKLVKPKKSSWSLLPKRFGFRKKSHEPSSGQSKESKVNAKVAVAPDQSKLTLDQGKEQNHENGDVAAH</sequence>
<dbReference type="PANTHER" id="PTHR32370">
    <property type="entry name" value="OS12G0117600 PROTEIN"/>
    <property type="match status" value="1"/>
</dbReference>
<comment type="caution">
    <text evidence="7">The sequence shown here is derived from an EMBL/GenBank/DDBJ whole genome shotgun (WGS) entry which is preliminary data.</text>
</comment>
<dbReference type="Pfam" id="PF00651">
    <property type="entry name" value="BTB"/>
    <property type="match status" value="1"/>
</dbReference>
<dbReference type="Pfam" id="PF03000">
    <property type="entry name" value="NPH3"/>
    <property type="match status" value="1"/>
</dbReference>
<dbReference type="PROSITE" id="PS50097">
    <property type="entry name" value="BTB"/>
    <property type="match status" value="1"/>
</dbReference>
<evidence type="ECO:0000313" key="8">
    <source>
        <dbReference type="Proteomes" id="UP001187192"/>
    </source>
</evidence>
<dbReference type="Proteomes" id="UP001187192">
    <property type="component" value="Unassembled WGS sequence"/>
</dbReference>
<evidence type="ECO:0000259" key="5">
    <source>
        <dbReference type="PROSITE" id="PS50097"/>
    </source>
</evidence>
<dbReference type="SUPFAM" id="SSF54695">
    <property type="entry name" value="POZ domain"/>
    <property type="match status" value="1"/>
</dbReference>
<accession>A0AA87ZUR8</accession>
<evidence type="ECO:0000256" key="4">
    <source>
        <dbReference type="SAM" id="MobiDB-lite"/>
    </source>
</evidence>
<dbReference type="InterPro" id="IPR011333">
    <property type="entry name" value="SKP1/BTB/POZ_sf"/>
</dbReference>
<evidence type="ECO:0000256" key="2">
    <source>
        <dbReference type="ARBA" id="ARBA00022786"/>
    </source>
</evidence>
<dbReference type="InterPro" id="IPR027356">
    <property type="entry name" value="NPH3_dom"/>
</dbReference>
<dbReference type="InterPro" id="IPR000210">
    <property type="entry name" value="BTB/POZ_dom"/>
</dbReference>
<protein>
    <recommendedName>
        <fullName evidence="9">Phototropic-responsive NPH3 family protein</fullName>
    </recommendedName>
</protein>
<dbReference type="PROSITE" id="PS51649">
    <property type="entry name" value="NPH3"/>
    <property type="match status" value="1"/>
</dbReference>
<dbReference type="InterPro" id="IPR043454">
    <property type="entry name" value="NPH3/RPT2-like"/>
</dbReference>
<feature type="region of interest" description="Disordered" evidence="4">
    <location>
        <begin position="529"/>
        <end position="552"/>
    </location>
</feature>
<feature type="region of interest" description="Disordered" evidence="4">
    <location>
        <begin position="601"/>
        <end position="652"/>
    </location>
</feature>
<proteinExistence type="inferred from homology"/>
<keyword evidence="8" id="KW-1185">Reference proteome</keyword>
<gene>
    <name evidence="7" type="ORF">TIFTF001_008368</name>
</gene>
<comment type="pathway">
    <text evidence="1">Protein modification; protein ubiquitination.</text>
</comment>
<feature type="compositionally biased region" description="Polar residues" evidence="4">
    <location>
        <begin position="529"/>
        <end position="543"/>
    </location>
</feature>
<evidence type="ECO:0008006" key="9">
    <source>
        <dbReference type="Google" id="ProtNLM"/>
    </source>
</evidence>
<reference evidence="7" key="1">
    <citation type="submission" date="2023-07" db="EMBL/GenBank/DDBJ databases">
        <title>draft genome sequence of fig (Ficus carica).</title>
        <authorList>
            <person name="Takahashi T."/>
            <person name="Nishimura K."/>
        </authorList>
    </citation>
    <scope>NUCLEOTIDE SEQUENCE</scope>
</reference>
<keyword evidence="2" id="KW-0833">Ubl conjugation pathway</keyword>
<dbReference type="AlphaFoldDB" id="A0AA87ZUR8"/>
<evidence type="ECO:0000259" key="6">
    <source>
        <dbReference type="PROSITE" id="PS51649"/>
    </source>
</evidence>
<name>A0AA87ZUR8_FICCA</name>
<dbReference type="EMBL" id="BTGU01000009">
    <property type="protein sequence ID" value="GMN39150.1"/>
    <property type="molecule type" value="Genomic_DNA"/>
</dbReference>
<evidence type="ECO:0000256" key="3">
    <source>
        <dbReference type="PROSITE-ProRule" id="PRU00982"/>
    </source>
</evidence>
<feature type="domain" description="BTB" evidence="5">
    <location>
        <begin position="11"/>
        <end position="92"/>
    </location>
</feature>
<dbReference type="Gene3D" id="3.30.710.10">
    <property type="entry name" value="Potassium Channel Kv1.1, Chain A"/>
    <property type="match status" value="1"/>
</dbReference>
<feature type="compositionally biased region" description="Basic and acidic residues" evidence="4">
    <location>
        <begin position="638"/>
        <end position="652"/>
    </location>
</feature>
<dbReference type="SMART" id="SM00225">
    <property type="entry name" value="BTB"/>
    <property type="match status" value="1"/>
</dbReference>
<evidence type="ECO:0000313" key="7">
    <source>
        <dbReference type="EMBL" id="GMN39150.1"/>
    </source>
</evidence>